<keyword evidence="7" id="KW-1133">Transmembrane helix</keyword>
<reference evidence="10" key="3">
    <citation type="submission" date="2015-06" db="UniProtKB">
        <authorList>
            <consortium name="EnsemblMetazoa"/>
        </authorList>
    </citation>
    <scope>IDENTIFICATION</scope>
</reference>
<protein>
    <recommendedName>
        <fullName evidence="4">Phosphatidylinositol-3-phosphatase SAC1</fullName>
        <ecNumber evidence="1">3.1.3.64</ecNumber>
    </recommendedName>
    <alternativeName>
        <fullName evidence="6">Phosphatidylinositol-4-phosphate phosphatase</fullName>
    </alternativeName>
    <alternativeName>
        <fullName evidence="5">Suppressor of actin mutations 1-like protein</fullName>
    </alternativeName>
</protein>
<dbReference type="STRING" id="6412.T1EGD7"/>
<sequence length="614" mass="70990">MSNDDSIREHYLKKFKLSVGVDTSKSPIHQNLRIHITNTHFYVEALTPDIKEILIIDRVTNELKLSKNPDDIPKFQVQLKSICGIFGIIRLLAGPYLIVITRKIKVGEIDGKAIWKVAATELLPYQRTTLHLNEQQVQDNARYLSMVEAVLSMENFYFSTSYDLTHTFQRLFNTSPDFKSIALHDRADQRFLWNGFVLKDLSQQFELSSFCLPIMLGFISVNTCSLRGHILKYILISRRSCFRAGTRYNIRGIDDEGNVANFVETEQIIEFNNIRCSYVQTRGSVPLYWSQLPNLKYKPLPAIIPDDHLKAFTLHMEAQIYNYGKQVLVNLLDQKRPEIQLVDAYRELTNRLNNPQISHVAFDFHKECKNMQWHKLQLLLDILNEHHNEISYFFMQDSIVEKTQNGVFRTNCIDCLDRTNVVQSMIAKKVLLEQLKNLRILMSNDSIENFVEFETIFRNAWADNADACAKQYAGTGALKTDFTRTGKRTILGALQDGWNSAKRYFINNFYDGFGQDSQDLFLGNYEVEPNEGITVISPLRSEKDWKFYALPTIFMVAFSMCVVSVLIPDEHISEQLMYVLFWGGASAVTAATMLYYGREFVDRPKLVQRKLKTE</sequence>
<accession>T1EGD7</accession>
<dbReference type="EMBL" id="KB097680">
    <property type="protein sequence ID" value="ESN91957.1"/>
    <property type="molecule type" value="Genomic_DNA"/>
</dbReference>
<evidence type="ECO:0000256" key="4">
    <source>
        <dbReference type="ARBA" id="ARBA00040795"/>
    </source>
</evidence>
<name>T1EGD7_HELRO</name>
<dbReference type="Proteomes" id="UP000015101">
    <property type="component" value="Unassembled WGS sequence"/>
</dbReference>
<keyword evidence="7" id="KW-0472">Membrane</keyword>
<dbReference type="eggNOG" id="KOG1889">
    <property type="taxonomic scope" value="Eukaryota"/>
</dbReference>
<keyword evidence="11" id="KW-1185">Reference proteome</keyword>
<keyword evidence="7" id="KW-0812">Transmembrane</keyword>
<evidence type="ECO:0000313" key="11">
    <source>
        <dbReference type="Proteomes" id="UP000015101"/>
    </source>
</evidence>
<dbReference type="GO" id="GO:0046856">
    <property type="term" value="P:phosphatidylinositol dephosphorylation"/>
    <property type="evidence" value="ECO:0000318"/>
    <property type="project" value="GO_Central"/>
</dbReference>
<proteinExistence type="predicted"/>
<reference evidence="9 11" key="2">
    <citation type="journal article" date="2013" name="Nature">
        <title>Insights into bilaterian evolution from three spiralian genomes.</title>
        <authorList>
            <person name="Simakov O."/>
            <person name="Marletaz F."/>
            <person name="Cho S.J."/>
            <person name="Edsinger-Gonzales E."/>
            <person name="Havlak P."/>
            <person name="Hellsten U."/>
            <person name="Kuo D.H."/>
            <person name="Larsson T."/>
            <person name="Lv J."/>
            <person name="Arendt D."/>
            <person name="Savage R."/>
            <person name="Osoegawa K."/>
            <person name="de Jong P."/>
            <person name="Grimwood J."/>
            <person name="Chapman J.A."/>
            <person name="Shapiro H."/>
            <person name="Aerts A."/>
            <person name="Otillar R.P."/>
            <person name="Terry A.Y."/>
            <person name="Boore J.L."/>
            <person name="Grigoriev I.V."/>
            <person name="Lindberg D.R."/>
            <person name="Seaver E.C."/>
            <person name="Weisblat D.A."/>
            <person name="Putnam N.H."/>
            <person name="Rokhsar D.S."/>
        </authorList>
    </citation>
    <scope>NUCLEOTIDE SEQUENCE</scope>
</reference>
<dbReference type="KEGG" id="hro:HELRODRAFT_116244"/>
<feature type="transmembrane region" description="Helical" evidence="7">
    <location>
        <begin position="547"/>
        <end position="567"/>
    </location>
</feature>
<dbReference type="HOGENOM" id="CLU_003016_7_4_1"/>
<dbReference type="AlphaFoldDB" id="T1EGD7"/>
<dbReference type="GeneID" id="20195639"/>
<evidence type="ECO:0000259" key="8">
    <source>
        <dbReference type="PROSITE" id="PS50275"/>
    </source>
</evidence>
<comment type="catalytic activity">
    <reaction evidence="3">
        <text>a 1,2-diacyl-sn-glycero-3-phospho-(1D-myo-inositol 4-phosphate) + H2O = a 1,2-diacyl-sn-glycero-3-phospho-(1D-myo-inositol) + phosphate</text>
        <dbReference type="Rhea" id="RHEA:55652"/>
        <dbReference type="ChEBI" id="CHEBI:15377"/>
        <dbReference type="ChEBI" id="CHEBI:43474"/>
        <dbReference type="ChEBI" id="CHEBI:57880"/>
        <dbReference type="ChEBI" id="CHEBI:58178"/>
    </reaction>
    <physiologicalReaction direction="left-to-right" evidence="3">
        <dbReference type="Rhea" id="RHEA:55653"/>
    </physiologicalReaction>
</comment>
<organism evidence="10 11">
    <name type="scientific">Helobdella robusta</name>
    <name type="common">Californian leech</name>
    <dbReference type="NCBI Taxonomy" id="6412"/>
    <lineage>
        <taxon>Eukaryota</taxon>
        <taxon>Metazoa</taxon>
        <taxon>Spiralia</taxon>
        <taxon>Lophotrochozoa</taxon>
        <taxon>Annelida</taxon>
        <taxon>Clitellata</taxon>
        <taxon>Hirudinea</taxon>
        <taxon>Rhynchobdellida</taxon>
        <taxon>Glossiphoniidae</taxon>
        <taxon>Helobdella</taxon>
    </lineage>
</organism>
<evidence type="ECO:0000256" key="1">
    <source>
        <dbReference type="ARBA" id="ARBA00013038"/>
    </source>
</evidence>
<dbReference type="OMA" id="ITKAQPV"/>
<evidence type="ECO:0000256" key="2">
    <source>
        <dbReference type="ARBA" id="ARBA00036631"/>
    </source>
</evidence>
<dbReference type="GO" id="GO:0005783">
    <property type="term" value="C:endoplasmic reticulum"/>
    <property type="evidence" value="ECO:0000318"/>
    <property type="project" value="GO_Central"/>
</dbReference>
<dbReference type="GO" id="GO:0043812">
    <property type="term" value="F:phosphatidylinositol-4-phosphate phosphatase activity"/>
    <property type="evidence" value="ECO:0000318"/>
    <property type="project" value="GO_Central"/>
</dbReference>
<gene>
    <name evidence="10" type="primary">20195639</name>
    <name evidence="9" type="ORF">HELRODRAFT_116244</name>
</gene>
<evidence type="ECO:0000256" key="5">
    <source>
        <dbReference type="ARBA" id="ARBA00041396"/>
    </source>
</evidence>
<evidence type="ECO:0000256" key="3">
    <source>
        <dbReference type="ARBA" id="ARBA00036807"/>
    </source>
</evidence>
<dbReference type="EMBL" id="AMQM01007866">
    <property type="status" value="NOT_ANNOTATED_CDS"/>
    <property type="molecule type" value="Genomic_DNA"/>
</dbReference>
<dbReference type="OrthoDB" id="405996at2759"/>
<dbReference type="PANTHER" id="PTHR45662">
    <property type="entry name" value="PHOSPHATIDYLINOSITIDE PHOSPHATASE SAC1"/>
    <property type="match status" value="1"/>
</dbReference>
<dbReference type="PROSITE" id="PS50275">
    <property type="entry name" value="SAC"/>
    <property type="match status" value="1"/>
</dbReference>
<feature type="transmembrane region" description="Helical" evidence="7">
    <location>
        <begin position="579"/>
        <end position="596"/>
    </location>
</feature>
<reference evidence="11" key="1">
    <citation type="submission" date="2012-12" db="EMBL/GenBank/DDBJ databases">
        <authorList>
            <person name="Hellsten U."/>
            <person name="Grimwood J."/>
            <person name="Chapman J.A."/>
            <person name="Shapiro H."/>
            <person name="Aerts A."/>
            <person name="Otillar R.P."/>
            <person name="Terry A.Y."/>
            <person name="Boore J.L."/>
            <person name="Simakov O."/>
            <person name="Marletaz F."/>
            <person name="Cho S.-J."/>
            <person name="Edsinger-Gonzales E."/>
            <person name="Havlak P."/>
            <person name="Kuo D.-H."/>
            <person name="Larsson T."/>
            <person name="Lv J."/>
            <person name="Arendt D."/>
            <person name="Savage R."/>
            <person name="Osoegawa K."/>
            <person name="de Jong P."/>
            <person name="Lindberg D.R."/>
            <person name="Seaver E.C."/>
            <person name="Weisblat D.A."/>
            <person name="Putnam N.H."/>
            <person name="Grigoriev I.V."/>
            <person name="Rokhsar D.S."/>
        </authorList>
    </citation>
    <scope>NUCLEOTIDE SEQUENCE</scope>
</reference>
<dbReference type="GO" id="GO:0004438">
    <property type="term" value="F:phosphatidylinositol-3-phosphate phosphatase activity"/>
    <property type="evidence" value="ECO:0007669"/>
    <property type="project" value="UniProtKB-EC"/>
</dbReference>
<dbReference type="PANTHER" id="PTHR45662:SF2">
    <property type="entry name" value="PHOSPHATIDYLINOSITOL-3-PHOSPHATASE SAC1"/>
    <property type="match status" value="1"/>
</dbReference>
<dbReference type="EnsemblMetazoa" id="HelroT116244">
    <property type="protein sequence ID" value="HelroP116244"/>
    <property type="gene ID" value="HelroG116244"/>
</dbReference>
<dbReference type="InParanoid" id="T1EGD7"/>
<dbReference type="EC" id="3.1.3.64" evidence="1"/>
<evidence type="ECO:0000313" key="10">
    <source>
        <dbReference type="EnsemblMetazoa" id="HelroP116244"/>
    </source>
</evidence>
<evidence type="ECO:0000256" key="6">
    <source>
        <dbReference type="ARBA" id="ARBA00041911"/>
    </source>
</evidence>
<comment type="catalytic activity">
    <reaction evidence="2">
        <text>a 1,2-diacyl-sn-glycero-3-phospho-(1D-myo-inositol-3-phosphate) + H2O = a 1,2-diacyl-sn-glycero-3-phospho-(1D-myo-inositol) + phosphate</text>
        <dbReference type="Rhea" id="RHEA:12316"/>
        <dbReference type="ChEBI" id="CHEBI:15377"/>
        <dbReference type="ChEBI" id="CHEBI:43474"/>
        <dbReference type="ChEBI" id="CHEBI:57880"/>
        <dbReference type="ChEBI" id="CHEBI:58088"/>
        <dbReference type="EC" id="3.1.3.64"/>
    </reaction>
    <physiologicalReaction direction="left-to-right" evidence="2">
        <dbReference type="Rhea" id="RHEA:12317"/>
    </physiologicalReaction>
</comment>
<dbReference type="FunCoup" id="T1EGD7">
    <property type="interactions" value="2363"/>
</dbReference>
<dbReference type="RefSeq" id="XP_009029910.1">
    <property type="nucleotide sequence ID" value="XM_009031662.1"/>
</dbReference>
<dbReference type="CTD" id="20195639"/>
<feature type="domain" description="SAC" evidence="8">
    <location>
        <begin position="147"/>
        <end position="474"/>
    </location>
</feature>
<evidence type="ECO:0000256" key="7">
    <source>
        <dbReference type="SAM" id="Phobius"/>
    </source>
</evidence>
<evidence type="ECO:0000313" key="9">
    <source>
        <dbReference type="EMBL" id="ESN91957.1"/>
    </source>
</evidence>
<dbReference type="InterPro" id="IPR002013">
    <property type="entry name" value="SAC_dom"/>
</dbReference>
<dbReference type="Pfam" id="PF02383">
    <property type="entry name" value="Syja_N"/>
    <property type="match status" value="1"/>
</dbReference>